<gene>
    <name evidence="2" type="ORF">SLEP1_g25147</name>
</gene>
<protein>
    <submittedName>
        <fullName evidence="2">Uncharacterized protein</fullName>
    </submittedName>
</protein>
<evidence type="ECO:0000313" key="3">
    <source>
        <dbReference type="Proteomes" id="UP001054252"/>
    </source>
</evidence>
<feature type="chain" id="PRO_5043921429" evidence="1">
    <location>
        <begin position="25"/>
        <end position="47"/>
    </location>
</feature>
<evidence type="ECO:0000256" key="1">
    <source>
        <dbReference type="SAM" id="SignalP"/>
    </source>
</evidence>
<accession>A0AAV5JVB4</accession>
<comment type="caution">
    <text evidence="2">The sequence shown here is derived from an EMBL/GenBank/DDBJ whole genome shotgun (WGS) entry which is preliminary data.</text>
</comment>
<organism evidence="2 3">
    <name type="scientific">Rubroshorea leprosula</name>
    <dbReference type="NCBI Taxonomy" id="152421"/>
    <lineage>
        <taxon>Eukaryota</taxon>
        <taxon>Viridiplantae</taxon>
        <taxon>Streptophyta</taxon>
        <taxon>Embryophyta</taxon>
        <taxon>Tracheophyta</taxon>
        <taxon>Spermatophyta</taxon>
        <taxon>Magnoliopsida</taxon>
        <taxon>eudicotyledons</taxon>
        <taxon>Gunneridae</taxon>
        <taxon>Pentapetalae</taxon>
        <taxon>rosids</taxon>
        <taxon>malvids</taxon>
        <taxon>Malvales</taxon>
        <taxon>Dipterocarpaceae</taxon>
        <taxon>Rubroshorea</taxon>
    </lineage>
</organism>
<reference evidence="2 3" key="1">
    <citation type="journal article" date="2021" name="Commun. Biol.">
        <title>The genome of Shorea leprosula (Dipterocarpaceae) highlights the ecological relevance of drought in aseasonal tropical rainforests.</title>
        <authorList>
            <person name="Ng K.K.S."/>
            <person name="Kobayashi M.J."/>
            <person name="Fawcett J.A."/>
            <person name="Hatakeyama M."/>
            <person name="Paape T."/>
            <person name="Ng C.H."/>
            <person name="Ang C.C."/>
            <person name="Tnah L.H."/>
            <person name="Lee C.T."/>
            <person name="Nishiyama T."/>
            <person name="Sese J."/>
            <person name="O'Brien M.J."/>
            <person name="Copetti D."/>
            <person name="Mohd Noor M.I."/>
            <person name="Ong R.C."/>
            <person name="Putra M."/>
            <person name="Sireger I.Z."/>
            <person name="Indrioko S."/>
            <person name="Kosugi Y."/>
            <person name="Izuno A."/>
            <person name="Isagi Y."/>
            <person name="Lee S.L."/>
            <person name="Shimizu K.K."/>
        </authorList>
    </citation>
    <scope>NUCLEOTIDE SEQUENCE [LARGE SCALE GENOMIC DNA]</scope>
    <source>
        <strain evidence="2">214</strain>
    </source>
</reference>
<name>A0AAV5JVB4_9ROSI</name>
<dbReference type="Proteomes" id="UP001054252">
    <property type="component" value="Unassembled WGS sequence"/>
</dbReference>
<dbReference type="EMBL" id="BPVZ01000040">
    <property type="protein sequence ID" value="GKV14245.1"/>
    <property type="molecule type" value="Genomic_DNA"/>
</dbReference>
<evidence type="ECO:0000313" key="2">
    <source>
        <dbReference type="EMBL" id="GKV14245.1"/>
    </source>
</evidence>
<proteinExistence type="predicted"/>
<feature type="signal peptide" evidence="1">
    <location>
        <begin position="1"/>
        <end position="24"/>
    </location>
</feature>
<keyword evidence="3" id="KW-1185">Reference proteome</keyword>
<keyword evidence="1" id="KW-0732">Signal</keyword>
<sequence>MEDRQLRLFGVVLSFCSMAEQCLGESEEGNETGKSSLNYEECRENIA</sequence>
<dbReference type="AlphaFoldDB" id="A0AAV5JVB4"/>